<feature type="transmembrane region" description="Helical" evidence="6">
    <location>
        <begin position="756"/>
        <end position="775"/>
    </location>
</feature>
<dbReference type="InterPro" id="IPR023214">
    <property type="entry name" value="HAD_sf"/>
</dbReference>
<keyword evidence="4 6" id="KW-1133">Transmembrane helix</keyword>
<dbReference type="InterPro" id="IPR023298">
    <property type="entry name" value="ATPase_P-typ_TM_dom_sf"/>
</dbReference>
<dbReference type="SUPFAM" id="SSF81653">
    <property type="entry name" value="Calcium ATPase, transduction domain A"/>
    <property type="match status" value="1"/>
</dbReference>
<evidence type="ECO:0000313" key="8">
    <source>
        <dbReference type="EMBL" id="PSL56131.1"/>
    </source>
</evidence>
<feature type="transmembrane region" description="Helical" evidence="6">
    <location>
        <begin position="607"/>
        <end position="626"/>
    </location>
</feature>
<organism evidence="8 9">
    <name type="scientific">Saccharothrix carnea</name>
    <dbReference type="NCBI Taxonomy" id="1280637"/>
    <lineage>
        <taxon>Bacteria</taxon>
        <taxon>Bacillati</taxon>
        <taxon>Actinomycetota</taxon>
        <taxon>Actinomycetes</taxon>
        <taxon>Pseudonocardiales</taxon>
        <taxon>Pseudonocardiaceae</taxon>
        <taxon>Saccharothrix</taxon>
    </lineage>
</organism>
<dbReference type="AlphaFoldDB" id="A0A2P8ICD1"/>
<evidence type="ECO:0000256" key="1">
    <source>
        <dbReference type="ARBA" id="ARBA00004651"/>
    </source>
</evidence>
<evidence type="ECO:0000256" key="3">
    <source>
        <dbReference type="ARBA" id="ARBA00022967"/>
    </source>
</evidence>
<evidence type="ECO:0000256" key="6">
    <source>
        <dbReference type="SAM" id="Phobius"/>
    </source>
</evidence>
<reference evidence="8 9" key="1">
    <citation type="submission" date="2018-03" db="EMBL/GenBank/DDBJ databases">
        <title>Genomic Encyclopedia of Type Strains, Phase III (KMG-III): the genomes of soil and plant-associated and newly described type strains.</title>
        <authorList>
            <person name="Whitman W."/>
        </authorList>
    </citation>
    <scope>NUCLEOTIDE SEQUENCE [LARGE SCALE GENOMIC DNA]</scope>
    <source>
        <strain evidence="8 9">CGMCC 4.7097</strain>
    </source>
</reference>
<feature type="transmembrane region" description="Helical" evidence="6">
    <location>
        <begin position="219"/>
        <end position="239"/>
    </location>
</feature>
<gene>
    <name evidence="8" type="ORF">B0I31_104422</name>
</gene>
<feature type="transmembrane region" description="Helical" evidence="6">
    <location>
        <begin position="251"/>
        <end position="281"/>
    </location>
</feature>
<keyword evidence="2 6" id="KW-0812">Transmembrane</keyword>
<dbReference type="GO" id="GO:0016887">
    <property type="term" value="F:ATP hydrolysis activity"/>
    <property type="evidence" value="ECO:0007669"/>
    <property type="project" value="InterPro"/>
</dbReference>
<keyword evidence="5 6" id="KW-0472">Membrane</keyword>
<dbReference type="InterPro" id="IPR023299">
    <property type="entry name" value="ATPase_P-typ_cyto_dom_N"/>
</dbReference>
<dbReference type="Proteomes" id="UP000241118">
    <property type="component" value="Unassembled WGS sequence"/>
</dbReference>
<protein>
    <submittedName>
        <fullName evidence="8">Cation-transporting ATPase E</fullName>
    </submittedName>
</protein>
<keyword evidence="3" id="KW-1278">Translocase</keyword>
<dbReference type="NCBIfam" id="TIGR01494">
    <property type="entry name" value="ATPase_P-type"/>
    <property type="match status" value="2"/>
</dbReference>
<dbReference type="EMBL" id="PYAX01000004">
    <property type="protein sequence ID" value="PSL56131.1"/>
    <property type="molecule type" value="Genomic_DNA"/>
</dbReference>
<dbReference type="SUPFAM" id="SSF56784">
    <property type="entry name" value="HAD-like"/>
    <property type="match status" value="1"/>
</dbReference>
<dbReference type="GO" id="GO:0005886">
    <property type="term" value="C:plasma membrane"/>
    <property type="evidence" value="ECO:0007669"/>
    <property type="project" value="UniProtKB-SubCell"/>
</dbReference>
<dbReference type="Pfam" id="PF00122">
    <property type="entry name" value="E1-E2_ATPase"/>
    <property type="match status" value="1"/>
</dbReference>
<dbReference type="Gene3D" id="3.40.1110.10">
    <property type="entry name" value="Calcium-transporting ATPase, cytoplasmic domain N"/>
    <property type="match status" value="1"/>
</dbReference>
<feature type="transmembrane region" description="Helical" evidence="6">
    <location>
        <begin position="632"/>
        <end position="650"/>
    </location>
</feature>
<name>A0A2P8ICD1_SACCR</name>
<dbReference type="SFLD" id="SFLDG00002">
    <property type="entry name" value="C1.7:_P-type_atpase_like"/>
    <property type="match status" value="1"/>
</dbReference>
<dbReference type="InterPro" id="IPR001757">
    <property type="entry name" value="P_typ_ATPase"/>
</dbReference>
<feature type="transmembrane region" description="Helical" evidence="6">
    <location>
        <begin position="694"/>
        <end position="712"/>
    </location>
</feature>
<dbReference type="Gene3D" id="1.20.1110.10">
    <property type="entry name" value="Calcium-transporting ATPase, transmembrane domain"/>
    <property type="match status" value="1"/>
</dbReference>
<evidence type="ECO:0000259" key="7">
    <source>
        <dbReference type="Pfam" id="PF00122"/>
    </source>
</evidence>
<dbReference type="PRINTS" id="PR00120">
    <property type="entry name" value="HATPASE"/>
</dbReference>
<dbReference type="InterPro" id="IPR018303">
    <property type="entry name" value="ATPase_P-typ_P_site"/>
</dbReference>
<proteinExistence type="predicted"/>
<evidence type="ECO:0000256" key="2">
    <source>
        <dbReference type="ARBA" id="ARBA00022692"/>
    </source>
</evidence>
<dbReference type="InterPro" id="IPR044492">
    <property type="entry name" value="P_typ_ATPase_HD_dom"/>
</dbReference>
<dbReference type="SFLD" id="SFLDS00003">
    <property type="entry name" value="Haloacid_Dehalogenase"/>
    <property type="match status" value="1"/>
</dbReference>
<feature type="transmembrane region" description="Helical" evidence="6">
    <location>
        <begin position="662"/>
        <end position="682"/>
    </location>
</feature>
<evidence type="ECO:0000256" key="4">
    <source>
        <dbReference type="ARBA" id="ARBA00022989"/>
    </source>
</evidence>
<accession>A0A2P8ICD1</accession>
<dbReference type="InterPro" id="IPR059000">
    <property type="entry name" value="ATPase_P-type_domA"/>
</dbReference>
<dbReference type="RefSeq" id="WP_106615801.1">
    <property type="nucleotide sequence ID" value="NZ_PYAX01000004.1"/>
</dbReference>
<dbReference type="PROSITE" id="PS00154">
    <property type="entry name" value="ATPASE_E1_E2"/>
    <property type="match status" value="1"/>
</dbReference>
<sequence>MAEVAGVRVERAVGLSSAEVAERVADGRTNAVRSRTSRSAGQIVRANVITPFNGLLTALFLVILATGRWQNGLFGLVVVANTAIGVIQELRAKRTLDRLAVLNAPHARVTRDGVTSEIEVGDVVADDLISLRTGDQVVADGVVTAADGLEVDESLLTGESDPVHKTVGDDVRSGSIVVAGSGRFQATAVGADAYATRLTAEARRFTVVRSELVAGTNRLLRWISLMMLVVGPLLLWSQLRSPDTDDWREALTGAVAALVGMVPEGLVLLTSLAFMVAAVTLARKHTLVQELPAVEVLARVDVVCLDKTGTLTHGDIVFDQLITDDPRDDLREALALLATAPDANATSAALAEEFASTTWRRTGGVPFSSSRKWSSVDTDDHGTWVLGAPEMVFPGGGALSGRAAAIAAQGRRVLVLASAHSPAAGTSLPTGLEERALVVLAERIRDDATDTLRYFAEQGVTLRVISGDNPRTVGAVAVEVGVPGIAAAGEAVDARTLPDDPDALADVLEESAVYGRVTPQQKRAMVGALQRRGHVVAMTGDGVNDAMALKDADIGVAMGNGAAATRAVAQLVLLDSRFAHLPDVVAEGRRVIANIERAANLFVVKNVYSLVLALVVLASGIAYPLAPIQLTVISTLTIGIPGFVLALGPNRRRYVPGFLGRVLRLAVPTGVVIGLAAFGGDLAIRALDTGGGRVAGQTVATVVVLVASLWTLSLLARPLTGWKVALLAGLATTAAVILTVPVLATDVFLLEVTPQRLLVGLTVGAVAAGSVELVGRSALVRDA</sequence>
<evidence type="ECO:0000313" key="9">
    <source>
        <dbReference type="Proteomes" id="UP000241118"/>
    </source>
</evidence>
<feature type="domain" description="P-type ATPase A" evidence="7">
    <location>
        <begin position="102"/>
        <end position="200"/>
    </location>
</feature>
<comment type="subcellular location">
    <subcellularLocation>
        <location evidence="1">Cell membrane</location>
        <topology evidence="1">Multi-pass membrane protein</topology>
    </subcellularLocation>
</comment>
<dbReference type="OrthoDB" id="9814270at2"/>
<dbReference type="SFLD" id="SFLDF00027">
    <property type="entry name" value="p-type_atpase"/>
    <property type="match status" value="1"/>
</dbReference>
<dbReference type="PANTHER" id="PTHR42861">
    <property type="entry name" value="CALCIUM-TRANSPORTING ATPASE"/>
    <property type="match status" value="1"/>
</dbReference>
<feature type="transmembrane region" description="Helical" evidence="6">
    <location>
        <begin position="43"/>
        <end position="66"/>
    </location>
</feature>
<dbReference type="InterPro" id="IPR008250">
    <property type="entry name" value="ATPase_P-typ_transduc_dom_A_sf"/>
</dbReference>
<dbReference type="Pfam" id="PF00702">
    <property type="entry name" value="Hydrolase"/>
    <property type="match status" value="1"/>
</dbReference>
<dbReference type="Gene3D" id="2.70.150.10">
    <property type="entry name" value="Calcium-transporting ATPase, cytoplasmic transduction domain A"/>
    <property type="match status" value="1"/>
</dbReference>
<dbReference type="SUPFAM" id="SSF81665">
    <property type="entry name" value="Calcium ATPase, transmembrane domain M"/>
    <property type="match status" value="1"/>
</dbReference>
<dbReference type="PRINTS" id="PR00119">
    <property type="entry name" value="CATATPASE"/>
</dbReference>
<dbReference type="Gene3D" id="3.40.50.1000">
    <property type="entry name" value="HAD superfamily/HAD-like"/>
    <property type="match status" value="1"/>
</dbReference>
<feature type="transmembrane region" description="Helical" evidence="6">
    <location>
        <begin position="724"/>
        <end position="744"/>
    </location>
</feature>
<comment type="caution">
    <text evidence="8">The sequence shown here is derived from an EMBL/GenBank/DDBJ whole genome shotgun (WGS) entry which is preliminary data.</text>
</comment>
<keyword evidence="9" id="KW-1185">Reference proteome</keyword>
<dbReference type="InterPro" id="IPR036412">
    <property type="entry name" value="HAD-like_sf"/>
</dbReference>
<dbReference type="GO" id="GO:0005524">
    <property type="term" value="F:ATP binding"/>
    <property type="evidence" value="ECO:0007669"/>
    <property type="project" value="InterPro"/>
</dbReference>
<feature type="transmembrane region" description="Helical" evidence="6">
    <location>
        <begin position="72"/>
        <end position="90"/>
    </location>
</feature>
<evidence type="ECO:0000256" key="5">
    <source>
        <dbReference type="ARBA" id="ARBA00023136"/>
    </source>
</evidence>